<sequence>MEVVSSDDGSASDGEGSPSEADGEGDGEGDGELGLEGVGPWIDPVTRATVEESAVDEPDDFEDPASTVPSRPDTFTFRLRSASKRDNVTLSGSYDPVQSPSTSQLEHKPFIRQPTPPGILSNPIPRPPSPPTTSSSRSHTPRLLPNPLSTSLLDPSVPAAPTLRSSFALHPTSFAKPHQTPFHLQKTLILDLDETLIHSTSRPLGYSASAGGGLLGLSLGGLLGGRKSRREGHTVEVVLNGRSTTYHVYKRPYVDHFLKKVASWYTLVIYTASMPEYADPVIDWLDGGRGLFAKKLYREACHLQSNGSYIKDLSLVEKDLSRVCFMDNSPVSYSWNKANALPIEGWTSDPYDEALLQSIPVLDSLRFVNDVRRILGIRGFH</sequence>
<dbReference type="PANTHER" id="PTHR12210">
    <property type="entry name" value="DULLARD PROTEIN PHOSPHATASE"/>
    <property type="match status" value="1"/>
</dbReference>
<evidence type="ECO:0000256" key="1">
    <source>
        <dbReference type="SAM" id="MobiDB-lite"/>
    </source>
</evidence>
<comment type="caution">
    <text evidence="3">The sequence shown here is derived from an EMBL/GenBank/DDBJ whole genome shotgun (WGS) entry which is preliminary data.</text>
</comment>
<gene>
    <name evidence="3" type="primary">NEM1_2</name>
    <name evidence="3" type="ORF">EHS25_010312</name>
</gene>
<evidence type="ECO:0000259" key="2">
    <source>
        <dbReference type="PROSITE" id="PS50969"/>
    </source>
</evidence>
<dbReference type="InterPro" id="IPR023214">
    <property type="entry name" value="HAD_sf"/>
</dbReference>
<dbReference type="GO" id="GO:0016791">
    <property type="term" value="F:phosphatase activity"/>
    <property type="evidence" value="ECO:0007669"/>
    <property type="project" value="InterPro"/>
</dbReference>
<proteinExistence type="predicted"/>
<feature type="compositionally biased region" description="Acidic residues" evidence="1">
    <location>
        <begin position="21"/>
        <end position="33"/>
    </location>
</feature>
<feature type="compositionally biased region" description="Low complexity" evidence="1">
    <location>
        <begin position="1"/>
        <end position="20"/>
    </location>
</feature>
<feature type="region of interest" description="Disordered" evidence="1">
    <location>
        <begin position="1"/>
        <end position="157"/>
    </location>
</feature>
<dbReference type="SUPFAM" id="SSF56784">
    <property type="entry name" value="HAD-like"/>
    <property type="match status" value="1"/>
</dbReference>
<reference evidence="3 4" key="1">
    <citation type="submission" date="2018-11" db="EMBL/GenBank/DDBJ databases">
        <title>Genome sequence of Saitozyma podzolica DSM 27192.</title>
        <authorList>
            <person name="Aliyu H."/>
            <person name="Gorte O."/>
            <person name="Ochsenreither K."/>
        </authorList>
    </citation>
    <scope>NUCLEOTIDE SEQUENCE [LARGE SCALE GENOMIC DNA]</scope>
    <source>
        <strain evidence="3 4">DSM 27192</strain>
    </source>
</reference>
<dbReference type="EMBL" id="RSCD01000009">
    <property type="protein sequence ID" value="RSH91136.1"/>
    <property type="molecule type" value="Genomic_DNA"/>
</dbReference>
<dbReference type="FunFam" id="3.40.50.1000:FF:000270">
    <property type="entry name" value="Nuclear envelope-endoplasmic reticulum network protein"/>
    <property type="match status" value="1"/>
</dbReference>
<feature type="domain" description="FCP1 homology" evidence="2">
    <location>
        <begin position="181"/>
        <end position="365"/>
    </location>
</feature>
<organism evidence="3 4">
    <name type="scientific">Saitozyma podzolica</name>
    <dbReference type="NCBI Taxonomy" id="1890683"/>
    <lineage>
        <taxon>Eukaryota</taxon>
        <taxon>Fungi</taxon>
        <taxon>Dikarya</taxon>
        <taxon>Basidiomycota</taxon>
        <taxon>Agaricomycotina</taxon>
        <taxon>Tremellomycetes</taxon>
        <taxon>Tremellales</taxon>
        <taxon>Trimorphomycetaceae</taxon>
        <taxon>Saitozyma</taxon>
    </lineage>
</organism>
<dbReference type="Gene3D" id="3.40.50.1000">
    <property type="entry name" value="HAD superfamily/HAD-like"/>
    <property type="match status" value="1"/>
</dbReference>
<dbReference type="InterPro" id="IPR004274">
    <property type="entry name" value="FCP1_dom"/>
</dbReference>
<evidence type="ECO:0000313" key="4">
    <source>
        <dbReference type="Proteomes" id="UP000279259"/>
    </source>
</evidence>
<keyword evidence="4" id="KW-1185">Reference proteome</keyword>
<feature type="compositionally biased region" description="Low complexity" evidence="1">
    <location>
        <begin position="132"/>
        <end position="145"/>
    </location>
</feature>
<dbReference type="InterPro" id="IPR036412">
    <property type="entry name" value="HAD-like_sf"/>
</dbReference>
<feature type="compositionally biased region" description="Acidic residues" evidence="1">
    <location>
        <begin position="53"/>
        <end position="63"/>
    </location>
</feature>
<dbReference type="OrthoDB" id="277011at2759"/>
<dbReference type="SMART" id="SM00577">
    <property type="entry name" value="CPDc"/>
    <property type="match status" value="1"/>
</dbReference>
<dbReference type="STRING" id="1890683.A0A427YJ75"/>
<feature type="compositionally biased region" description="Polar residues" evidence="1">
    <location>
        <begin position="88"/>
        <end position="104"/>
    </location>
</feature>
<dbReference type="PROSITE" id="PS50969">
    <property type="entry name" value="FCP1"/>
    <property type="match status" value="1"/>
</dbReference>
<dbReference type="NCBIfam" id="TIGR02251">
    <property type="entry name" value="HIF-SF_euk"/>
    <property type="match status" value="1"/>
</dbReference>
<dbReference type="Proteomes" id="UP000279259">
    <property type="component" value="Unassembled WGS sequence"/>
</dbReference>
<dbReference type="InterPro" id="IPR050365">
    <property type="entry name" value="TIM50"/>
</dbReference>
<evidence type="ECO:0000313" key="3">
    <source>
        <dbReference type="EMBL" id="RSH91136.1"/>
    </source>
</evidence>
<protein>
    <submittedName>
        <fullName evidence="3">Nuclear envelope morphology protein 1</fullName>
    </submittedName>
</protein>
<accession>A0A427YJ75</accession>
<dbReference type="Pfam" id="PF03031">
    <property type="entry name" value="NIF"/>
    <property type="match status" value="1"/>
</dbReference>
<dbReference type="InterPro" id="IPR011948">
    <property type="entry name" value="Dullard_phosphatase"/>
</dbReference>
<dbReference type="AlphaFoldDB" id="A0A427YJ75"/>
<dbReference type="CDD" id="cd07521">
    <property type="entry name" value="HAD_FCP1-like"/>
    <property type="match status" value="1"/>
</dbReference>
<name>A0A427YJ75_9TREE</name>